<dbReference type="GO" id="GO:0009055">
    <property type="term" value="F:electron transfer activity"/>
    <property type="evidence" value="ECO:0007669"/>
    <property type="project" value="UniProtKB-UniRule"/>
</dbReference>
<evidence type="ECO:0000256" key="2">
    <source>
        <dbReference type="ARBA" id="ARBA00022448"/>
    </source>
</evidence>
<feature type="domain" description="Photosystem II cytochrome b559 N-terminal" evidence="15">
    <location>
        <begin position="11"/>
        <end position="38"/>
    </location>
</feature>
<evidence type="ECO:0000259" key="15">
    <source>
        <dbReference type="Pfam" id="PF00283"/>
    </source>
</evidence>
<evidence type="ECO:0000256" key="11">
    <source>
        <dbReference type="ARBA" id="ARBA00023276"/>
    </source>
</evidence>
<keyword evidence="11 13" id="KW-0604">Photosystem II</keyword>
<dbReference type="HAMAP" id="MF_00643">
    <property type="entry name" value="PSII_PsbF"/>
    <property type="match status" value="1"/>
</dbReference>
<dbReference type="EMBL" id="JNAJ01000018">
    <property type="protein sequence ID" value="KGF89867.1"/>
    <property type="molecule type" value="Genomic_DNA"/>
</dbReference>
<feature type="transmembrane region" description="Helical" evidence="14">
    <location>
        <begin position="24"/>
        <end position="47"/>
    </location>
</feature>
<keyword evidence="5 13" id="KW-0812">Transmembrane</keyword>
<comment type="subunit">
    <text evidence="13">Heterodimer of an alpha subunit and a beta subunit. PSII is composed of 1 copy each of membrane proteins PsbA, PsbB, PsbC, PsbD, PsbE, PsbF, PsbH, PsbI, PsbJ, PsbK, PsbL, PsbM, PsbT, PsbX, PsbY, PsbZ, Psb30/Ycf12, peripheral proteins PsbO, CyanoQ (PsbQ), PsbU, PsbV and a large number of cofactors. It forms dimeric complexes.</text>
</comment>
<dbReference type="GO" id="GO:0005506">
    <property type="term" value="F:iron ion binding"/>
    <property type="evidence" value="ECO:0007669"/>
    <property type="project" value="UniProtKB-UniRule"/>
</dbReference>
<dbReference type="SUPFAM" id="SSF161045">
    <property type="entry name" value="Cytochrome b559 subunits"/>
    <property type="match status" value="1"/>
</dbReference>
<dbReference type="Proteomes" id="UP000030491">
    <property type="component" value="Unassembled WGS sequence"/>
</dbReference>
<dbReference type="InterPro" id="IPR006241">
    <property type="entry name" value="PSII_cyt_b559_bsu"/>
</dbReference>
<evidence type="ECO:0000256" key="5">
    <source>
        <dbReference type="ARBA" id="ARBA00022692"/>
    </source>
</evidence>
<dbReference type="OrthoDB" id="532613at2"/>
<evidence type="ECO:0000256" key="14">
    <source>
        <dbReference type="RuleBase" id="RU004529"/>
    </source>
</evidence>
<keyword evidence="10 13" id="KW-0472">Membrane</keyword>
<comment type="cofactor">
    <cofactor evidence="13">
        <name>heme b</name>
        <dbReference type="ChEBI" id="CHEBI:60344"/>
    </cofactor>
    <text evidence="13">With its partner (PsbE) binds heme. PSII binds additional chlorophylls, carotenoids and specific lipids.</text>
</comment>
<keyword evidence="13" id="KW-0793">Thylakoid</keyword>
<dbReference type="GO" id="GO:0020037">
    <property type="term" value="F:heme binding"/>
    <property type="evidence" value="ECO:0007669"/>
    <property type="project" value="InterPro"/>
</dbReference>
<dbReference type="PROSITE" id="PS00537">
    <property type="entry name" value="CYTOCHROME_B559"/>
    <property type="match status" value="1"/>
</dbReference>
<keyword evidence="7 13" id="KW-0249">Electron transport</keyword>
<comment type="similarity">
    <text evidence="13 14">Belongs to the PsbE/PsbF family.</text>
</comment>
<dbReference type="InterPro" id="IPR006216">
    <property type="entry name" value="PSII_cyt_b559_CS"/>
</dbReference>
<dbReference type="GO" id="GO:0009767">
    <property type="term" value="P:photosynthetic electron transport chain"/>
    <property type="evidence" value="ECO:0007669"/>
    <property type="project" value="InterPro"/>
</dbReference>
<evidence type="ECO:0000256" key="3">
    <source>
        <dbReference type="ARBA" id="ARBA00022531"/>
    </source>
</evidence>
<dbReference type="Pfam" id="PF00283">
    <property type="entry name" value="Cytochrom_B559"/>
    <property type="match status" value="1"/>
</dbReference>
<proteinExistence type="inferred from homology"/>
<comment type="function">
    <text evidence="12 13 14">This b-type cytochrome is tightly associated with the reaction center of photosystem II (PSII). PSII is a light-driven water:plastoquinone oxidoreductase that uses light energy to abstract electrons from H(2)O, generating O(2) and a proton gradient subsequently used for ATP formation. It consists of a core antenna complex that captures photons, and an electron transfer chain that converts photonic excitation into a charge separation.</text>
</comment>
<dbReference type="AlphaFoldDB" id="A0A0A1ZJT2"/>
<sequence length="48" mass="5308">MTNSQAPMQAAEVRVYPIFTVRWLAVHALAIPSVFFLGSIAAMQFVAR</sequence>
<feature type="binding site" description="axial binding residue" evidence="13">
    <location>
        <position position="27"/>
    </location>
    <ligand>
        <name>heme</name>
        <dbReference type="ChEBI" id="CHEBI:30413"/>
        <note>ligand shared with alpha subunit</note>
    </ligand>
    <ligandPart>
        <name>Fe</name>
        <dbReference type="ChEBI" id="CHEBI:18248"/>
    </ligandPart>
</feature>
<dbReference type="PIRSF" id="PIRSF000037">
    <property type="entry name" value="PsbF"/>
    <property type="match status" value="1"/>
</dbReference>
<evidence type="ECO:0000256" key="7">
    <source>
        <dbReference type="ARBA" id="ARBA00022982"/>
    </source>
</evidence>
<accession>A0A0A1ZJT2</accession>
<reference evidence="17" key="1">
    <citation type="journal article" date="2014" name="Sci. Data">
        <title>Genomes of diverse isolates of the marine cyanobacterium Prochlorococcus.</title>
        <authorList>
            <person name="Biller S."/>
            <person name="Berube P."/>
            <person name="Thompson J."/>
            <person name="Kelly L."/>
            <person name="Roggensack S."/>
            <person name="Awad L."/>
            <person name="Roache-Johnson K."/>
            <person name="Ding H."/>
            <person name="Giovannoni S.J."/>
            <person name="Moore L.R."/>
            <person name="Chisholm S.W."/>
        </authorList>
    </citation>
    <scope>NUCLEOTIDE SEQUENCE [LARGE SCALE GENOMIC DNA]</scope>
</reference>
<organism evidence="16 17">
    <name type="scientific">Prochlorococcus marinus str. MIT 9116</name>
    <dbReference type="NCBI Taxonomy" id="167544"/>
    <lineage>
        <taxon>Bacteria</taxon>
        <taxon>Bacillati</taxon>
        <taxon>Cyanobacteriota</taxon>
        <taxon>Cyanophyceae</taxon>
        <taxon>Synechococcales</taxon>
        <taxon>Prochlorococcaceae</taxon>
        <taxon>Prochlorococcus</taxon>
    </lineage>
</organism>
<evidence type="ECO:0000256" key="13">
    <source>
        <dbReference type="HAMAP-Rule" id="MF_00643"/>
    </source>
</evidence>
<dbReference type="GO" id="GO:0031676">
    <property type="term" value="C:plasma membrane-derived thylakoid membrane"/>
    <property type="evidence" value="ECO:0007669"/>
    <property type="project" value="UniProtKB-SubCell"/>
</dbReference>
<evidence type="ECO:0000256" key="8">
    <source>
        <dbReference type="ARBA" id="ARBA00022989"/>
    </source>
</evidence>
<evidence type="ECO:0000256" key="1">
    <source>
        <dbReference type="ARBA" id="ARBA00004376"/>
    </source>
</evidence>
<evidence type="ECO:0000256" key="4">
    <source>
        <dbReference type="ARBA" id="ARBA00022617"/>
    </source>
</evidence>
<evidence type="ECO:0000313" key="17">
    <source>
        <dbReference type="Proteomes" id="UP000030491"/>
    </source>
</evidence>
<evidence type="ECO:0000256" key="10">
    <source>
        <dbReference type="ARBA" id="ARBA00023136"/>
    </source>
</evidence>
<evidence type="ECO:0000313" key="16">
    <source>
        <dbReference type="EMBL" id="KGF89867.1"/>
    </source>
</evidence>
<keyword evidence="8 13" id="KW-1133">Transmembrane helix</keyword>
<comment type="caution">
    <text evidence="16">The sequence shown here is derived from an EMBL/GenBank/DDBJ whole genome shotgun (WGS) entry which is preliminary data.</text>
</comment>
<protein>
    <recommendedName>
        <fullName evidence="13 14">Cytochrome b559 subunit beta</fullName>
    </recommendedName>
    <alternativeName>
        <fullName evidence="13 14">PSII reaction center subunit VI</fullName>
    </alternativeName>
</protein>
<evidence type="ECO:0000256" key="12">
    <source>
        <dbReference type="ARBA" id="ARBA00037211"/>
    </source>
</evidence>
<evidence type="ECO:0000256" key="6">
    <source>
        <dbReference type="ARBA" id="ARBA00022723"/>
    </source>
</evidence>
<gene>
    <name evidence="13" type="primary">psbF</name>
    <name evidence="16" type="ORF">EU93_1726</name>
</gene>
<comment type="subcellular location">
    <subcellularLocation>
        <location evidence="1 13 14">Cellular thylakoid membrane</location>
        <topology evidence="1 13 14">Single-pass membrane protein</topology>
    </subcellularLocation>
</comment>
<keyword evidence="3 13" id="KW-0602">Photosynthesis</keyword>
<keyword evidence="9 13" id="KW-0408">Iron</keyword>
<dbReference type="RefSeq" id="WP_011375863.1">
    <property type="nucleotide sequence ID" value="NZ_JNAJ01000018.1"/>
</dbReference>
<dbReference type="GO" id="GO:0009539">
    <property type="term" value="C:photosystem II reaction center"/>
    <property type="evidence" value="ECO:0007669"/>
    <property type="project" value="InterPro"/>
</dbReference>
<dbReference type="InterPro" id="IPR013081">
    <property type="entry name" value="PSII_cyt_b559_N"/>
</dbReference>
<name>A0A0A1ZJT2_PROMR</name>
<evidence type="ECO:0000256" key="9">
    <source>
        <dbReference type="ARBA" id="ARBA00023004"/>
    </source>
</evidence>
<dbReference type="NCBIfam" id="TIGR01333">
    <property type="entry name" value="cyt_b559_beta"/>
    <property type="match status" value="1"/>
</dbReference>
<keyword evidence="2 13" id="KW-0813">Transport</keyword>
<keyword evidence="4 13" id="KW-0349">Heme</keyword>
<keyword evidence="6 13" id="KW-0479">Metal-binding</keyword>